<reference evidence="2" key="1">
    <citation type="submission" date="2016-10" db="EMBL/GenBank/DDBJ databases">
        <authorList>
            <person name="Varghese N."/>
            <person name="Submissions S."/>
        </authorList>
    </citation>
    <scope>NUCLEOTIDE SEQUENCE [LARGE SCALE GENOMIC DNA]</scope>
    <source>
        <strain evidence="2">CGMCC 1.6294</strain>
    </source>
</reference>
<organism evidence="1 2">
    <name type="scientific">Marinobacter gudaonensis</name>
    <dbReference type="NCBI Taxonomy" id="375760"/>
    <lineage>
        <taxon>Bacteria</taxon>
        <taxon>Pseudomonadati</taxon>
        <taxon>Pseudomonadota</taxon>
        <taxon>Gammaproteobacteria</taxon>
        <taxon>Pseudomonadales</taxon>
        <taxon>Marinobacteraceae</taxon>
        <taxon>Marinobacter</taxon>
    </lineage>
</organism>
<dbReference type="Proteomes" id="UP000199290">
    <property type="component" value="Unassembled WGS sequence"/>
</dbReference>
<protein>
    <submittedName>
        <fullName evidence="1">Uncharacterized protein</fullName>
    </submittedName>
</protein>
<dbReference type="EMBL" id="FOYV01000001">
    <property type="protein sequence ID" value="SFR44259.1"/>
    <property type="molecule type" value="Genomic_DNA"/>
</dbReference>
<evidence type="ECO:0000313" key="2">
    <source>
        <dbReference type="Proteomes" id="UP000199290"/>
    </source>
</evidence>
<name>A0A1I6GQ51_9GAMM</name>
<gene>
    <name evidence="1" type="ORF">SAMN04488073_1309</name>
</gene>
<dbReference type="AlphaFoldDB" id="A0A1I6GQ51"/>
<keyword evidence="2" id="KW-1185">Reference proteome</keyword>
<sequence length="39" mass="4307">MRSVRQSHAFPVIHPVELFCEIPEAGFGGAGKMHFTHAN</sequence>
<proteinExistence type="predicted"/>
<accession>A0A1I6GQ51</accession>
<evidence type="ECO:0000313" key="1">
    <source>
        <dbReference type="EMBL" id="SFR44259.1"/>
    </source>
</evidence>